<dbReference type="PROSITE" id="PS50878">
    <property type="entry name" value="RT_POL"/>
    <property type="match status" value="1"/>
</dbReference>
<gene>
    <name evidence="5" type="ORF">HOLleu_41059</name>
</gene>
<name>A0A9Q0YBD5_HOLLE</name>
<organism evidence="5 6">
    <name type="scientific">Holothuria leucospilota</name>
    <name type="common">Black long sea cucumber</name>
    <name type="synonym">Mertensiothuria leucospilota</name>
    <dbReference type="NCBI Taxonomy" id="206669"/>
    <lineage>
        <taxon>Eukaryota</taxon>
        <taxon>Metazoa</taxon>
        <taxon>Echinodermata</taxon>
        <taxon>Eleutherozoa</taxon>
        <taxon>Echinozoa</taxon>
        <taxon>Holothuroidea</taxon>
        <taxon>Aspidochirotacea</taxon>
        <taxon>Aspidochirotida</taxon>
        <taxon>Holothuriidae</taxon>
        <taxon>Holothuria</taxon>
    </lineage>
</organism>
<dbReference type="InterPro" id="IPR005135">
    <property type="entry name" value="Endo/exonuclease/phosphatase"/>
</dbReference>
<evidence type="ECO:0000259" key="3">
    <source>
        <dbReference type="PROSITE" id="PS50158"/>
    </source>
</evidence>
<dbReference type="InterPro" id="IPR013087">
    <property type="entry name" value="Znf_C2H2_type"/>
</dbReference>
<evidence type="ECO:0008006" key="7">
    <source>
        <dbReference type="Google" id="ProtNLM"/>
    </source>
</evidence>
<dbReference type="Pfam" id="PF00078">
    <property type="entry name" value="RVT_1"/>
    <property type="match status" value="1"/>
</dbReference>
<dbReference type="InterPro" id="IPR036691">
    <property type="entry name" value="Endo/exonu/phosph_ase_sf"/>
</dbReference>
<sequence length="1126" mass="127227">MVALSIATFNVNGLRDPKKCSQVVQWGKIYNVDIMLLQETFLSSSDDLKIFKAKWGGPVYFSSSRSNRSGGVVIAIKDRFKCEVSDIRKDTSGRCISVLCTTADTSFRVCNIYAPNSPSERKMFFNELYVHTRGSNPIILGGDFNCVIDPIDRSSTNANTHSFAGRDEIQDLVSQYNLVDCYRTLHPSTPGHTWARGDRSSRLDRLYLPTNFAVTKVDTVFLPFSDHNPVYVNFSLNNTPRKGKGYWKYNSSLSHDEDKRHRIEKLQKVLSDSNSEEIERILNAEVHGAFIRSRANYLEEGEKLSAFFFRQEKYRADQKVIRSIRNTDGSIVYENKEIMSVFHHFYSQLFSEQRGCNECIQDEFVKCLSKSLSDDDKNSLDHPITLGEVQNAIHLAAKNKAPGSDGLSYDFYASFADLLSTDLTLVFNDIFCKGSLSKSQRTGVVTLLPKNGDSLDPTNWRPISLLNADYKLLAKVLQLRLSKVMPTIVNQYQACSVPGRSIHSNLLLIRDIIDFSTIKNGPCALVSIDQEKAFDRVNWKFLSKVLQKLNFGDNFCKWVSILYRDIYSQLLINGSLSDPVLIERGVRQGCPLSPSLYVLFIEPIACYINQCDNISGFIIPGGNARIKFLQYADDATCVATSISDIDVFLNVFNLFHSATGASINMRKTKGLKLVLHVPHELEDSVVRYVLGRYGKVICGRYLTFKKYPTVYNGIRQYQMDLKRDIPSSLRLGERSCWVRYEEQPRTCLRCGDESHEVRDCKNIKCLKCHTLGHVAKDCTSEVVCNICEGSGHTYRDCPVSFAHKIQPIPRKWQQTSVGESDIVPTSNATKSSENSQITLKPVEGEANVTDPTTDGVSGSPKVCKSNDGKDDSDLETTCMEVENPKGLGIDIPSNDYEEASVLQKEKCSLPVKAIDNQEMDENTMEQDLEDSQPWNTDQVNLCSEGSVTDASESLSLLRDDEVMVPLSSDSKEGDASARRFSLGAKSPNDEVRHRRSKDPESKSRKRSSSQPSSSGKKGKSRSNFRFLREEPIEFVKMTQVFLEEEPWHSCVAKGCWETFSCYRDLQKHLAEIHPKKDKPKYPCALNKVCSLVFSTPREWLLHIATDHGDFVTKKELEFFDQYFLKH</sequence>
<dbReference type="PANTHER" id="PTHR31635">
    <property type="entry name" value="REVERSE TRANSCRIPTASE DOMAIN-CONTAINING PROTEIN-RELATED"/>
    <property type="match status" value="1"/>
</dbReference>
<dbReference type="InterPro" id="IPR036875">
    <property type="entry name" value="Znf_CCHC_sf"/>
</dbReference>
<dbReference type="SUPFAM" id="SSF57756">
    <property type="entry name" value="Retrovirus zinc finger-like domains"/>
    <property type="match status" value="1"/>
</dbReference>
<dbReference type="CDD" id="cd09076">
    <property type="entry name" value="L1-EN"/>
    <property type="match status" value="1"/>
</dbReference>
<dbReference type="PANTHER" id="PTHR31635:SF196">
    <property type="entry name" value="REVERSE TRANSCRIPTASE DOMAIN-CONTAINING PROTEIN-RELATED"/>
    <property type="match status" value="1"/>
</dbReference>
<dbReference type="SMART" id="SM00343">
    <property type="entry name" value="ZnF_C2HC"/>
    <property type="match status" value="3"/>
</dbReference>
<dbReference type="InterPro" id="IPR000477">
    <property type="entry name" value="RT_dom"/>
</dbReference>
<reference evidence="5" key="1">
    <citation type="submission" date="2021-10" db="EMBL/GenBank/DDBJ databases">
        <title>Tropical sea cucumber genome reveals ecological adaptation and Cuvierian tubules defense mechanism.</title>
        <authorList>
            <person name="Chen T."/>
        </authorList>
    </citation>
    <scope>NUCLEOTIDE SEQUENCE</scope>
    <source>
        <strain evidence="5">Nanhai2018</strain>
        <tissue evidence="5">Muscle</tissue>
    </source>
</reference>
<dbReference type="Gene3D" id="4.10.60.10">
    <property type="entry name" value="Zinc finger, CCHC-type"/>
    <property type="match status" value="1"/>
</dbReference>
<evidence type="ECO:0000256" key="2">
    <source>
        <dbReference type="SAM" id="MobiDB-lite"/>
    </source>
</evidence>
<dbReference type="GO" id="GO:0003676">
    <property type="term" value="F:nucleic acid binding"/>
    <property type="evidence" value="ECO:0007669"/>
    <property type="project" value="InterPro"/>
</dbReference>
<feature type="compositionally biased region" description="Polar residues" evidence="2">
    <location>
        <begin position="823"/>
        <end position="838"/>
    </location>
</feature>
<accession>A0A9Q0YBD5</accession>
<evidence type="ECO:0000313" key="6">
    <source>
        <dbReference type="Proteomes" id="UP001152320"/>
    </source>
</evidence>
<dbReference type="AlphaFoldDB" id="A0A9Q0YBD5"/>
<dbReference type="PROSITE" id="PS50158">
    <property type="entry name" value="ZF_CCHC"/>
    <property type="match status" value="2"/>
</dbReference>
<keyword evidence="6" id="KW-1185">Reference proteome</keyword>
<dbReference type="PROSITE" id="PS00028">
    <property type="entry name" value="ZINC_FINGER_C2H2_1"/>
    <property type="match status" value="1"/>
</dbReference>
<evidence type="ECO:0000313" key="5">
    <source>
        <dbReference type="EMBL" id="KAJ8019453.1"/>
    </source>
</evidence>
<evidence type="ECO:0000259" key="4">
    <source>
        <dbReference type="PROSITE" id="PS50878"/>
    </source>
</evidence>
<feature type="region of interest" description="Disordered" evidence="2">
    <location>
        <begin position="823"/>
        <end position="874"/>
    </location>
</feature>
<dbReference type="CDD" id="cd01650">
    <property type="entry name" value="RT_nLTR_like"/>
    <property type="match status" value="1"/>
</dbReference>
<feature type="domain" description="Reverse transcriptase" evidence="4">
    <location>
        <begin position="429"/>
        <end position="697"/>
    </location>
</feature>
<dbReference type="EMBL" id="JAIZAY010000023">
    <property type="protein sequence ID" value="KAJ8019453.1"/>
    <property type="molecule type" value="Genomic_DNA"/>
</dbReference>
<dbReference type="OrthoDB" id="416119at2759"/>
<dbReference type="Pfam" id="PF03372">
    <property type="entry name" value="Exo_endo_phos"/>
    <property type="match status" value="1"/>
</dbReference>
<dbReference type="GO" id="GO:0003824">
    <property type="term" value="F:catalytic activity"/>
    <property type="evidence" value="ECO:0007669"/>
    <property type="project" value="InterPro"/>
</dbReference>
<dbReference type="SUPFAM" id="SSF56219">
    <property type="entry name" value="DNase I-like"/>
    <property type="match status" value="1"/>
</dbReference>
<keyword evidence="1" id="KW-0862">Zinc</keyword>
<feature type="compositionally biased region" description="Basic and acidic residues" evidence="2">
    <location>
        <begin position="987"/>
        <end position="1002"/>
    </location>
</feature>
<dbReference type="SUPFAM" id="SSF56672">
    <property type="entry name" value="DNA/RNA polymerases"/>
    <property type="match status" value="1"/>
</dbReference>
<proteinExistence type="predicted"/>
<keyword evidence="1" id="KW-0479">Metal-binding</keyword>
<feature type="domain" description="CCHC-type" evidence="3">
    <location>
        <begin position="764"/>
        <end position="780"/>
    </location>
</feature>
<dbReference type="GO" id="GO:0008270">
    <property type="term" value="F:zinc ion binding"/>
    <property type="evidence" value="ECO:0007669"/>
    <property type="project" value="UniProtKB-KW"/>
</dbReference>
<feature type="domain" description="CCHC-type" evidence="3">
    <location>
        <begin position="747"/>
        <end position="762"/>
    </location>
</feature>
<protein>
    <recommendedName>
        <fullName evidence="7">Reverse transcriptase domain-containing protein</fullName>
    </recommendedName>
</protein>
<keyword evidence="1" id="KW-0863">Zinc-finger</keyword>
<dbReference type="InterPro" id="IPR001878">
    <property type="entry name" value="Znf_CCHC"/>
</dbReference>
<feature type="region of interest" description="Disordered" evidence="2">
    <location>
        <begin position="965"/>
        <end position="1022"/>
    </location>
</feature>
<dbReference type="Gene3D" id="3.60.10.10">
    <property type="entry name" value="Endonuclease/exonuclease/phosphatase"/>
    <property type="match status" value="1"/>
</dbReference>
<dbReference type="Proteomes" id="UP001152320">
    <property type="component" value="Chromosome 23"/>
</dbReference>
<evidence type="ECO:0000256" key="1">
    <source>
        <dbReference type="PROSITE-ProRule" id="PRU00047"/>
    </source>
</evidence>
<dbReference type="InterPro" id="IPR043502">
    <property type="entry name" value="DNA/RNA_pol_sf"/>
</dbReference>
<comment type="caution">
    <text evidence="5">The sequence shown here is derived from an EMBL/GenBank/DDBJ whole genome shotgun (WGS) entry which is preliminary data.</text>
</comment>